<dbReference type="NCBIfam" id="NF009676">
    <property type="entry name" value="PRK13197.1"/>
    <property type="match status" value="1"/>
</dbReference>
<keyword evidence="5" id="KW-0963">Cytoplasm</keyword>
<dbReference type="InterPro" id="IPR036440">
    <property type="entry name" value="Peptidase_C15-like_sf"/>
</dbReference>
<dbReference type="InterPro" id="IPR016125">
    <property type="entry name" value="Peptidase_C15-like"/>
</dbReference>
<dbReference type="InterPro" id="IPR033694">
    <property type="entry name" value="PGPEP1_Cys_AS"/>
</dbReference>
<evidence type="ECO:0000256" key="10">
    <source>
        <dbReference type="PROSITE-ProRule" id="PRU10077"/>
    </source>
</evidence>
<dbReference type="Gene3D" id="3.40.630.20">
    <property type="entry name" value="Peptidase C15, pyroglutamyl peptidase I-like"/>
    <property type="match status" value="1"/>
</dbReference>
<evidence type="ECO:0000313" key="11">
    <source>
        <dbReference type="EMBL" id="AXY26767.1"/>
    </source>
</evidence>
<dbReference type="KEGG" id="abae:CL176_09655"/>
<evidence type="ECO:0000256" key="9">
    <source>
        <dbReference type="PROSITE-ProRule" id="PRU10076"/>
    </source>
</evidence>
<dbReference type="InterPro" id="IPR033693">
    <property type="entry name" value="PGPEP1_Glu_AS"/>
</dbReference>
<evidence type="ECO:0000256" key="7">
    <source>
        <dbReference type="ARBA" id="ARBA00022801"/>
    </source>
</evidence>
<dbReference type="Pfam" id="PF01470">
    <property type="entry name" value="Peptidase_C15"/>
    <property type="match status" value="1"/>
</dbReference>
<dbReference type="EC" id="3.4.19.3" evidence="9"/>
<dbReference type="PRINTS" id="PR00706">
    <property type="entry name" value="PYROGLUPTASE"/>
</dbReference>
<evidence type="ECO:0000256" key="6">
    <source>
        <dbReference type="ARBA" id="ARBA00022670"/>
    </source>
</evidence>
<dbReference type="FunFam" id="3.40.630.20:FF:000001">
    <property type="entry name" value="Pyrrolidone-carboxylate peptidase"/>
    <property type="match status" value="1"/>
</dbReference>
<name>A0A347WNW0_9LACT</name>
<keyword evidence="7" id="KW-0378">Hydrolase</keyword>
<comment type="subcellular location">
    <subcellularLocation>
        <location evidence="3">Cytoplasm</location>
    </subcellularLocation>
</comment>
<dbReference type="RefSeq" id="WP_118991619.1">
    <property type="nucleotide sequence ID" value="NZ_CP023434.1"/>
</dbReference>
<dbReference type="NCBIfam" id="TIGR00504">
    <property type="entry name" value="pyro_pdase"/>
    <property type="match status" value="1"/>
</dbReference>
<evidence type="ECO:0000256" key="4">
    <source>
        <dbReference type="ARBA" id="ARBA00006641"/>
    </source>
</evidence>
<dbReference type="GO" id="GO:0005829">
    <property type="term" value="C:cytosol"/>
    <property type="evidence" value="ECO:0007669"/>
    <property type="project" value="InterPro"/>
</dbReference>
<dbReference type="SUPFAM" id="SSF53182">
    <property type="entry name" value="Pyrrolidone carboxyl peptidase (pyroglutamate aminopeptidase)"/>
    <property type="match status" value="1"/>
</dbReference>
<dbReference type="PROSITE" id="PS01333">
    <property type="entry name" value="PYRASE_GLU"/>
    <property type="match status" value="1"/>
</dbReference>
<dbReference type="GO" id="GO:0016920">
    <property type="term" value="F:pyroglutamyl-peptidase activity"/>
    <property type="evidence" value="ECO:0007669"/>
    <property type="project" value="UniProtKB-EC"/>
</dbReference>
<dbReference type="PANTHER" id="PTHR23402:SF1">
    <property type="entry name" value="PYROGLUTAMYL-PEPTIDASE I"/>
    <property type="match status" value="1"/>
</dbReference>
<keyword evidence="6" id="KW-0645">Protease</keyword>
<evidence type="ECO:0000313" key="12">
    <source>
        <dbReference type="Proteomes" id="UP000263232"/>
    </source>
</evidence>
<dbReference type="GO" id="GO:0006508">
    <property type="term" value="P:proteolysis"/>
    <property type="evidence" value="ECO:0007669"/>
    <property type="project" value="UniProtKB-KW"/>
</dbReference>
<protein>
    <recommendedName>
        <fullName evidence="9">Pyroglutamyl-peptidase I</fullName>
        <ecNumber evidence="9">3.4.19.3</ecNumber>
    </recommendedName>
</protein>
<accession>A0A347WNW0</accession>
<dbReference type="PANTHER" id="PTHR23402">
    <property type="entry name" value="PROTEASE FAMILY C15 PYROGLUTAMYL-PEPTIDASE I-RELATED"/>
    <property type="match status" value="1"/>
</dbReference>
<sequence length="202" mass="21638">MKILITAFDAFGGEELNPSAQCLKLLPDQLGQAQILKQELPTIFGQAVGLVTEKIRQVKPDRVLHLGQAGGRSALSLERVAINLADAKHPDNAGQVPVDQAIQVHGSAAYFSNLPIKAMLEAILQAGIPAEISNTAGTFVCNQVMYQSLYLVDQEFPQMQAGFIHLPYSLAQILDKPGQPALGISDMVRGLEAGLDLLVSRG</sequence>
<dbReference type="PROSITE" id="PS01334">
    <property type="entry name" value="PYRASE_CYS"/>
    <property type="match status" value="1"/>
</dbReference>
<evidence type="ECO:0000256" key="5">
    <source>
        <dbReference type="ARBA" id="ARBA00022490"/>
    </source>
</evidence>
<dbReference type="PIRSF" id="PIRSF015592">
    <property type="entry name" value="Prld-crbxl_pptds"/>
    <property type="match status" value="1"/>
</dbReference>
<evidence type="ECO:0000256" key="8">
    <source>
        <dbReference type="ARBA" id="ARBA00022807"/>
    </source>
</evidence>
<keyword evidence="8" id="KW-0788">Thiol protease</keyword>
<dbReference type="InterPro" id="IPR029762">
    <property type="entry name" value="PGP-I_bact-type"/>
</dbReference>
<feature type="active site" evidence="10">
    <location>
        <position position="141"/>
    </location>
</feature>
<evidence type="ECO:0000256" key="1">
    <source>
        <dbReference type="ARBA" id="ARBA00001770"/>
    </source>
</evidence>
<dbReference type="AlphaFoldDB" id="A0A347WNW0"/>
<dbReference type="InterPro" id="IPR000816">
    <property type="entry name" value="Peptidase_C15"/>
</dbReference>
<comment type="similarity">
    <text evidence="4">Belongs to the peptidase C15 family.</text>
</comment>
<dbReference type="EMBL" id="CP023434">
    <property type="protein sequence ID" value="AXY26767.1"/>
    <property type="molecule type" value="Genomic_DNA"/>
</dbReference>
<keyword evidence="12" id="KW-1185">Reference proteome</keyword>
<organism evidence="11 12">
    <name type="scientific">Suicoccus acidiformans</name>
    <dbReference type="NCBI Taxonomy" id="2036206"/>
    <lineage>
        <taxon>Bacteria</taxon>
        <taxon>Bacillati</taxon>
        <taxon>Bacillota</taxon>
        <taxon>Bacilli</taxon>
        <taxon>Lactobacillales</taxon>
        <taxon>Aerococcaceae</taxon>
        <taxon>Suicoccus</taxon>
    </lineage>
</organism>
<comment type="function">
    <text evidence="2">Removes 5-oxoproline from various penultimate amino acid residues except L-proline.</text>
</comment>
<feature type="active site" evidence="9">
    <location>
        <position position="78"/>
    </location>
</feature>
<evidence type="ECO:0000256" key="3">
    <source>
        <dbReference type="ARBA" id="ARBA00004496"/>
    </source>
</evidence>
<proteinExistence type="inferred from homology"/>
<dbReference type="OrthoDB" id="9779738at2"/>
<dbReference type="CDD" id="cd00501">
    <property type="entry name" value="Peptidase_C15"/>
    <property type="match status" value="1"/>
</dbReference>
<evidence type="ECO:0000256" key="2">
    <source>
        <dbReference type="ARBA" id="ARBA00002280"/>
    </source>
</evidence>
<gene>
    <name evidence="11" type="primary">pcp</name>
    <name evidence="11" type="ORF">CL176_09655</name>
</gene>
<reference evidence="11 12" key="1">
    <citation type="submission" date="2017-09" db="EMBL/GenBank/DDBJ databases">
        <title>Complete genome sequence of Oxytococcus suis strain ZY16052.</title>
        <authorList>
            <person name="Li F."/>
        </authorList>
    </citation>
    <scope>NUCLEOTIDE SEQUENCE [LARGE SCALE GENOMIC DNA]</scope>
    <source>
        <strain evidence="11 12">ZY16052</strain>
    </source>
</reference>
<comment type="catalytic activity">
    <reaction evidence="1 9">
        <text>Release of an N-terminal pyroglutamyl group from a polypeptide, the second amino acid generally not being Pro.</text>
        <dbReference type="EC" id="3.4.19.3"/>
    </reaction>
</comment>
<dbReference type="Proteomes" id="UP000263232">
    <property type="component" value="Chromosome"/>
</dbReference>